<name>A0AAV3P8P4_LITER</name>
<gene>
    <name evidence="5" type="ORF">LIER_44083</name>
</gene>
<evidence type="ECO:0000313" key="5">
    <source>
        <dbReference type="EMBL" id="GAA0147706.1"/>
    </source>
</evidence>
<dbReference type="PANTHER" id="PTHR43243">
    <property type="entry name" value="INNER MEMBRANE TRANSPORTER YGJI-RELATED"/>
    <property type="match status" value="1"/>
</dbReference>
<dbReference type="PANTHER" id="PTHR43243:SF4">
    <property type="entry name" value="CATIONIC AMINO ACID TRANSPORTER 4"/>
    <property type="match status" value="1"/>
</dbReference>
<evidence type="ECO:0000256" key="2">
    <source>
        <dbReference type="ARBA" id="ARBA00022448"/>
    </source>
</evidence>
<dbReference type="Proteomes" id="UP001454036">
    <property type="component" value="Unassembled WGS sequence"/>
</dbReference>
<keyword evidence="6" id="KW-1185">Reference proteome</keyword>
<feature type="transmembrane region" description="Helical" evidence="3">
    <location>
        <begin position="7"/>
        <end position="36"/>
    </location>
</feature>
<dbReference type="AlphaFoldDB" id="A0AAV3P8P4"/>
<keyword evidence="3" id="KW-0472">Membrane</keyword>
<sequence>MNNSLNIFLSLCSGFICPFIPLLPITSILINVYLLINLGGPTWARVSIWLLVGMVVYLCYGRTHSSLKDAVYVPAAHVDEIYETSSNSIA</sequence>
<keyword evidence="3" id="KW-0812">Transmembrane</keyword>
<reference evidence="5 6" key="1">
    <citation type="submission" date="2024-01" db="EMBL/GenBank/DDBJ databases">
        <title>The complete chloroplast genome sequence of Lithospermum erythrorhizon: insights into the phylogenetic relationship among Boraginaceae species and the maternal lineages of purple gromwells.</title>
        <authorList>
            <person name="Okada T."/>
            <person name="Watanabe K."/>
        </authorList>
    </citation>
    <scope>NUCLEOTIDE SEQUENCE [LARGE SCALE GENOMIC DNA]</scope>
</reference>
<proteinExistence type="inferred from homology"/>
<evidence type="ECO:0000256" key="1">
    <source>
        <dbReference type="ARBA" id="ARBA00008572"/>
    </source>
</evidence>
<feature type="domain" description="Cationic amino acid transporter C-terminal" evidence="4">
    <location>
        <begin position="15"/>
        <end position="65"/>
    </location>
</feature>
<protein>
    <submittedName>
        <fullName evidence="5">Amino acid transporter</fullName>
    </submittedName>
</protein>
<dbReference type="GO" id="GO:0015171">
    <property type="term" value="F:amino acid transmembrane transporter activity"/>
    <property type="evidence" value="ECO:0007669"/>
    <property type="project" value="TreeGrafter"/>
</dbReference>
<accession>A0AAV3P8P4</accession>
<comment type="caution">
    <text evidence="5">The sequence shown here is derived from an EMBL/GenBank/DDBJ whole genome shotgun (WGS) entry which is preliminary data.</text>
</comment>
<evidence type="ECO:0000313" key="6">
    <source>
        <dbReference type="Proteomes" id="UP001454036"/>
    </source>
</evidence>
<dbReference type="EMBL" id="BAABME010046949">
    <property type="protein sequence ID" value="GAA0147706.1"/>
    <property type="molecule type" value="Genomic_DNA"/>
</dbReference>
<keyword evidence="3" id="KW-1133">Transmembrane helix</keyword>
<evidence type="ECO:0000259" key="4">
    <source>
        <dbReference type="Pfam" id="PF13906"/>
    </source>
</evidence>
<organism evidence="5 6">
    <name type="scientific">Lithospermum erythrorhizon</name>
    <name type="common">Purple gromwell</name>
    <name type="synonym">Lithospermum officinale var. erythrorhizon</name>
    <dbReference type="NCBI Taxonomy" id="34254"/>
    <lineage>
        <taxon>Eukaryota</taxon>
        <taxon>Viridiplantae</taxon>
        <taxon>Streptophyta</taxon>
        <taxon>Embryophyta</taxon>
        <taxon>Tracheophyta</taxon>
        <taxon>Spermatophyta</taxon>
        <taxon>Magnoliopsida</taxon>
        <taxon>eudicotyledons</taxon>
        <taxon>Gunneridae</taxon>
        <taxon>Pentapetalae</taxon>
        <taxon>asterids</taxon>
        <taxon>lamiids</taxon>
        <taxon>Boraginales</taxon>
        <taxon>Boraginaceae</taxon>
        <taxon>Boraginoideae</taxon>
        <taxon>Lithospermeae</taxon>
        <taxon>Lithospermum</taxon>
    </lineage>
</organism>
<evidence type="ECO:0000256" key="3">
    <source>
        <dbReference type="SAM" id="Phobius"/>
    </source>
</evidence>
<dbReference type="InterPro" id="IPR029485">
    <property type="entry name" value="CAT_C"/>
</dbReference>
<keyword evidence="2" id="KW-0813">Transport</keyword>
<dbReference type="Pfam" id="PF13906">
    <property type="entry name" value="AA_permease_C"/>
    <property type="match status" value="1"/>
</dbReference>
<comment type="similarity">
    <text evidence="1">Belongs to the amino acid-polyamine-organocation (APC) superfamily. Cationic amino acid transporter (CAT) (TC 2.A.3.3) family.</text>
</comment>
<feature type="transmembrane region" description="Helical" evidence="3">
    <location>
        <begin position="42"/>
        <end position="60"/>
    </location>
</feature>